<dbReference type="Proteomes" id="UP000314294">
    <property type="component" value="Unassembled WGS sequence"/>
</dbReference>
<dbReference type="EMBL" id="SRLO01026658">
    <property type="protein sequence ID" value="TNN21656.1"/>
    <property type="molecule type" value="Genomic_DNA"/>
</dbReference>
<organism evidence="2 3">
    <name type="scientific">Liparis tanakae</name>
    <name type="common">Tanaka's snailfish</name>
    <dbReference type="NCBI Taxonomy" id="230148"/>
    <lineage>
        <taxon>Eukaryota</taxon>
        <taxon>Metazoa</taxon>
        <taxon>Chordata</taxon>
        <taxon>Craniata</taxon>
        <taxon>Vertebrata</taxon>
        <taxon>Euteleostomi</taxon>
        <taxon>Actinopterygii</taxon>
        <taxon>Neopterygii</taxon>
        <taxon>Teleostei</taxon>
        <taxon>Neoteleostei</taxon>
        <taxon>Acanthomorphata</taxon>
        <taxon>Eupercaria</taxon>
        <taxon>Perciformes</taxon>
        <taxon>Cottioidei</taxon>
        <taxon>Cottales</taxon>
        <taxon>Liparidae</taxon>
        <taxon>Liparis</taxon>
    </lineage>
</organism>
<reference evidence="2 3" key="1">
    <citation type="submission" date="2019-03" db="EMBL/GenBank/DDBJ databases">
        <title>First draft genome of Liparis tanakae, snailfish: a comprehensive survey of snailfish specific genes.</title>
        <authorList>
            <person name="Kim W."/>
            <person name="Song I."/>
            <person name="Jeong J.-H."/>
            <person name="Kim D."/>
            <person name="Kim S."/>
            <person name="Ryu S."/>
            <person name="Song J.Y."/>
            <person name="Lee S.K."/>
        </authorList>
    </citation>
    <scope>NUCLEOTIDE SEQUENCE [LARGE SCALE GENOMIC DNA]</scope>
    <source>
        <tissue evidence="2">Muscle</tissue>
    </source>
</reference>
<feature type="region of interest" description="Disordered" evidence="1">
    <location>
        <begin position="1"/>
        <end position="66"/>
    </location>
</feature>
<name>A0A4Z2DYR2_9TELE</name>
<accession>A0A4Z2DYR2</accession>
<evidence type="ECO:0000313" key="3">
    <source>
        <dbReference type="Proteomes" id="UP000314294"/>
    </source>
</evidence>
<dbReference type="AlphaFoldDB" id="A0A4Z2DYR2"/>
<keyword evidence="3" id="KW-1185">Reference proteome</keyword>
<sequence>MPGTELASSSVAKTSNPIRPVLPGRLIEAGPKPSALSPLSPPASDSAPEETLSEEPPRDPAATQPD</sequence>
<proteinExistence type="predicted"/>
<protein>
    <submittedName>
        <fullName evidence="2">Uncharacterized protein</fullName>
    </submittedName>
</protein>
<feature type="compositionally biased region" description="Low complexity" evidence="1">
    <location>
        <begin position="33"/>
        <end position="46"/>
    </location>
</feature>
<feature type="compositionally biased region" description="Polar residues" evidence="1">
    <location>
        <begin position="1"/>
        <end position="17"/>
    </location>
</feature>
<gene>
    <name evidence="2" type="ORF">EYF80_068232</name>
</gene>
<evidence type="ECO:0000256" key="1">
    <source>
        <dbReference type="SAM" id="MobiDB-lite"/>
    </source>
</evidence>
<comment type="caution">
    <text evidence="2">The sequence shown here is derived from an EMBL/GenBank/DDBJ whole genome shotgun (WGS) entry which is preliminary data.</text>
</comment>
<evidence type="ECO:0000313" key="2">
    <source>
        <dbReference type="EMBL" id="TNN21656.1"/>
    </source>
</evidence>